<dbReference type="EMBL" id="KN847322">
    <property type="protein sequence ID" value="KIW51941.1"/>
    <property type="molecule type" value="Genomic_DNA"/>
</dbReference>
<evidence type="ECO:0000259" key="2">
    <source>
        <dbReference type="Pfam" id="PF23544"/>
    </source>
</evidence>
<keyword evidence="4" id="KW-1185">Reference proteome</keyword>
<evidence type="ECO:0000259" key="1">
    <source>
        <dbReference type="Pfam" id="PF07287"/>
    </source>
</evidence>
<dbReference type="HOGENOM" id="CLU_012617_0_1_1"/>
<gene>
    <name evidence="3" type="ORF">PV05_10610</name>
</gene>
<sequence>MGSLSTRRPVRIGNAMGAVTDLPENMSVLAERRDIDFIVGDWMSEYNMSSRGSLKAARTGQISTESEDAFEVNFLESVEPALADIARNGIKLAVNAGASDTERLHDRLVELISQKNLDLKVGWVEGDEVYEAILKCRKEGYKFRNITTGQQLDSWEFDPIYAQCYLGCWGIVEAFRNGADIVVCGRVADAAPTMAAAAFWHGWTRDSYAELAHALVAGHMIECSFYVTGGNFTGFKSLRRSTTPLLSLPIASVQHDGTFHIGMEDRPDRGGEVSLDTCRSQLLYELQGKRYYNSDVVAILDQIKMEQAAPNSVYVYNIGFEKPPPTTKVGITAKGGYQAEVHYYLAGLDIAQKASMLEEQLRYCLDTEKFHTLKFTTTGSCAQNPGSQDAATVDLRIFAQARTEEALAPAKFLKPCLCIVMSAYPGATFGMEHRPGLPKPYYEYFVTTVPQSLIKHVAHLPFADKSIAIDTPTDTVDYVPEQEIEEAVDPMPLESFGPTVTLPLGTIVHARSGDKGSDANVGFFVHSEDEYEWLRSLLSVQCLKSLLQNSYNGKRVERFELPHIKSVHFLLKDHLDRGVAASSSYDALGKNLAEYLRAKHVQIPMVFVSRGSI</sequence>
<dbReference type="OrthoDB" id="10265871at2759"/>
<dbReference type="PANTHER" id="PTHR47585">
    <property type="match status" value="1"/>
</dbReference>
<feature type="domain" description="Acyclic terpene utilisation N-terminal" evidence="1">
    <location>
        <begin position="10"/>
        <end position="460"/>
    </location>
</feature>
<organism evidence="3 4">
    <name type="scientific">Exophiala xenobiotica</name>
    <dbReference type="NCBI Taxonomy" id="348802"/>
    <lineage>
        <taxon>Eukaryota</taxon>
        <taxon>Fungi</taxon>
        <taxon>Dikarya</taxon>
        <taxon>Ascomycota</taxon>
        <taxon>Pezizomycotina</taxon>
        <taxon>Eurotiomycetes</taxon>
        <taxon>Chaetothyriomycetidae</taxon>
        <taxon>Chaetothyriales</taxon>
        <taxon>Herpotrichiellaceae</taxon>
        <taxon>Exophiala</taxon>
    </lineage>
</organism>
<dbReference type="GeneID" id="25332518"/>
<dbReference type="Pfam" id="PF07287">
    <property type="entry name" value="AtuA"/>
    <property type="match status" value="1"/>
</dbReference>
<accession>A0A0D2BHZ8</accession>
<reference evidence="3 4" key="1">
    <citation type="submission" date="2015-01" db="EMBL/GenBank/DDBJ databases">
        <title>The Genome Sequence of Exophiala xenobiotica CBS118157.</title>
        <authorList>
            <consortium name="The Broad Institute Genomics Platform"/>
            <person name="Cuomo C."/>
            <person name="de Hoog S."/>
            <person name="Gorbushina A."/>
            <person name="Stielow B."/>
            <person name="Teixiera M."/>
            <person name="Abouelleil A."/>
            <person name="Chapman S.B."/>
            <person name="Priest M."/>
            <person name="Young S.K."/>
            <person name="Wortman J."/>
            <person name="Nusbaum C."/>
            <person name="Birren B."/>
        </authorList>
    </citation>
    <scope>NUCLEOTIDE SEQUENCE [LARGE SCALE GENOMIC DNA]</scope>
    <source>
        <strain evidence="3 4">CBS 118157</strain>
    </source>
</reference>
<protein>
    <recommendedName>
        <fullName evidence="5">DUF1446-domain-containing protein</fullName>
    </recommendedName>
</protein>
<name>A0A0D2BHZ8_9EURO</name>
<evidence type="ECO:0008006" key="5">
    <source>
        <dbReference type="Google" id="ProtNLM"/>
    </source>
</evidence>
<dbReference type="Proteomes" id="UP000054342">
    <property type="component" value="Unassembled WGS sequence"/>
</dbReference>
<dbReference type="InterPro" id="IPR056362">
    <property type="entry name" value="AtuA-like_ferredoxin_dom"/>
</dbReference>
<proteinExistence type="predicted"/>
<evidence type="ECO:0000313" key="3">
    <source>
        <dbReference type="EMBL" id="KIW51941.1"/>
    </source>
</evidence>
<dbReference type="RefSeq" id="XP_013312525.1">
    <property type="nucleotide sequence ID" value="XM_013457071.1"/>
</dbReference>
<dbReference type="AlphaFoldDB" id="A0A0D2BHZ8"/>
<evidence type="ECO:0000313" key="4">
    <source>
        <dbReference type="Proteomes" id="UP000054342"/>
    </source>
</evidence>
<dbReference type="PANTHER" id="PTHR47585:SF2">
    <property type="entry name" value="DUF1446 DOMAIN PROTEIN (AFU_ORTHOLOGUE AFUA_6G11420)"/>
    <property type="match status" value="1"/>
</dbReference>
<dbReference type="InterPro" id="IPR010839">
    <property type="entry name" value="AtuA_N"/>
</dbReference>
<dbReference type="Pfam" id="PF23544">
    <property type="entry name" value="AtuA_ferredoxin"/>
    <property type="match status" value="1"/>
</dbReference>
<feature type="domain" description="AtuA-like ferredoxin-fold" evidence="2">
    <location>
        <begin position="503"/>
        <end position="601"/>
    </location>
</feature>